<proteinExistence type="predicted"/>
<comment type="caution">
    <text evidence="1">The sequence shown here is derived from an EMBL/GenBank/DDBJ whole genome shotgun (WGS) entry which is preliminary data.</text>
</comment>
<dbReference type="OrthoDB" id="9801123at2"/>
<dbReference type="RefSeq" id="WP_158520451.1">
    <property type="nucleotide sequence ID" value="NZ_JACBYZ010000001.1"/>
</dbReference>
<reference evidence="1 2" key="1">
    <citation type="journal article" date="2017" name="BMC Genomics">
        <title>Comparative genomic and phylogenomic analyses of the Bifidobacteriaceae family.</title>
        <authorList>
            <person name="Lugli G.A."/>
            <person name="Milani C."/>
            <person name="Turroni F."/>
            <person name="Duranti S."/>
            <person name="Mancabelli L."/>
            <person name="Mangifesta M."/>
            <person name="Ferrario C."/>
            <person name="Modesto M."/>
            <person name="Mattarelli P."/>
            <person name="Jiri K."/>
            <person name="van Sinderen D."/>
            <person name="Ventura M."/>
        </authorList>
    </citation>
    <scope>NUCLEOTIDE SEQUENCE [LARGE SCALE GENOMIC DNA]</scope>
    <source>
        <strain evidence="1 2">LMG 21773</strain>
    </source>
</reference>
<accession>A0A261FCJ8</accession>
<protein>
    <submittedName>
        <fullName evidence="1">Uncharacterized protein</fullName>
    </submittedName>
</protein>
<evidence type="ECO:0000313" key="1">
    <source>
        <dbReference type="EMBL" id="OZG56869.1"/>
    </source>
</evidence>
<dbReference type="Proteomes" id="UP000228976">
    <property type="component" value="Unassembled WGS sequence"/>
</dbReference>
<evidence type="ECO:0000313" key="2">
    <source>
        <dbReference type="Proteomes" id="UP000228976"/>
    </source>
</evidence>
<gene>
    <name evidence="1" type="ORF">AEAE_0178</name>
</gene>
<dbReference type="EMBL" id="MWWU01000001">
    <property type="protein sequence ID" value="OZG56869.1"/>
    <property type="molecule type" value="Genomic_DNA"/>
</dbReference>
<dbReference type="AlphaFoldDB" id="A0A261FCJ8"/>
<keyword evidence="2" id="KW-1185">Reference proteome</keyword>
<sequence length="192" mass="21468">MVARSFPNLSEYQIDKEEICINDTHGKRVLTTSQQEKYPLMSVMNALVARDFGEIGVHIIQCKTNWKDNAQAPMLWDAVYHMKNNTDSPLNLTVGKNNYSVQHAKANTYSFVTVPTGNMNDLKPTSAPVVRLSHLSGGVYWGHKSQEGIASSIKEMLDSTLSDGSDRSTIDTMDEILQPSLSTTYKYFQFPA</sequence>
<name>A0A261FCJ8_9BIFI</name>
<organism evidence="1 2">
    <name type="scientific">Aeriscardovia aeriphila</name>
    <dbReference type="NCBI Taxonomy" id="218139"/>
    <lineage>
        <taxon>Bacteria</taxon>
        <taxon>Bacillati</taxon>
        <taxon>Actinomycetota</taxon>
        <taxon>Actinomycetes</taxon>
        <taxon>Bifidobacteriales</taxon>
        <taxon>Bifidobacteriaceae</taxon>
        <taxon>Aeriscardovia</taxon>
    </lineage>
</organism>